<keyword evidence="1" id="KW-0285">Flavoprotein</keyword>
<proteinExistence type="predicted"/>
<reference evidence="4 5" key="1">
    <citation type="submission" date="2023-01" db="EMBL/GenBank/DDBJ databases">
        <authorList>
            <person name="Yang C."/>
        </authorList>
    </citation>
    <scope>NUCLEOTIDE SEQUENCE [LARGE SCALE GENOMIC DNA]</scope>
    <source>
        <strain evidence="4 5">ZJ106</strain>
    </source>
</reference>
<evidence type="ECO:0000256" key="1">
    <source>
        <dbReference type="ARBA" id="ARBA00022630"/>
    </source>
</evidence>
<protein>
    <submittedName>
        <fullName evidence="4">Nitronate monooxygenase family protein</fullName>
    </submittedName>
</protein>
<name>A0ABY7RKX1_9NEIS</name>
<dbReference type="PANTHER" id="PTHR32332:SF18">
    <property type="entry name" value="2-NITROPROPANE DIOXYGENASE"/>
    <property type="match status" value="1"/>
</dbReference>
<evidence type="ECO:0000313" key="4">
    <source>
        <dbReference type="EMBL" id="WCL71963.1"/>
    </source>
</evidence>
<dbReference type="CDD" id="cd04730">
    <property type="entry name" value="NPD_like"/>
    <property type="match status" value="1"/>
</dbReference>
<dbReference type="Pfam" id="PF03060">
    <property type="entry name" value="NMO"/>
    <property type="match status" value="1"/>
</dbReference>
<organism evidence="4 5">
    <name type="scientific">Neisseria lisongii</name>
    <dbReference type="NCBI Taxonomy" id="2912188"/>
    <lineage>
        <taxon>Bacteria</taxon>
        <taxon>Pseudomonadati</taxon>
        <taxon>Pseudomonadota</taxon>
        <taxon>Betaproteobacteria</taxon>
        <taxon>Neisseriales</taxon>
        <taxon>Neisseriaceae</taxon>
        <taxon>Neisseria</taxon>
    </lineage>
</organism>
<keyword evidence="3" id="KW-0560">Oxidoreductase</keyword>
<dbReference type="InterPro" id="IPR013785">
    <property type="entry name" value="Aldolase_TIM"/>
</dbReference>
<dbReference type="InterPro" id="IPR004136">
    <property type="entry name" value="NMO"/>
</dbReference>
<dbReference type="Gene3D" id="3.20.20.70">
    <property type="entry name" value="Aldolase class I"/>
    <property type="match status" value="1"/>
</dbReference>
<dbReference type="PANTHER" id="PTHR32332">
    <property type="entry name" value="2-NITROPROPANE DIOXYGENASE"/>
    <property type="match status" value="1"/>
</dbReference>
<keyword evidence="4" id="KW-0503">Monooxygenase</keyword>
<accession>A0ABY7RKX1</accession>
<keyword evidence="5" id="KW-1185">Reference proteome</keyword>
<dbReference type="EMBL" id="CP116766">
    <property type="protein sequence ID" value="WCL71963.1"/>
    <property type="molecule type" value="Genomic_DNA"/>
</dbReference>
<gene>
    <name evidence="4" type="ORF">PJU73_02255</name>
</gene>
<evidence type="ECO:0000256" key="2">
    <source>
        <dbReference type="ARBA" id="ARBA00022643"/>
    </source>
</evidence>
<dbReference type="SUPFAM" id="SSF51412">
    <property type="entry name" value="Inosine monophosphate dehydrogenase (IMPDH)"/>
    <property type="match status" value="1"/>
</dbReference>
<evidence type="ECO:0000256" key="3">
    <source>
        <dbReference type="ARBA" id="ARBA00023002"/>
    </source>
</evidence>
<keyword evidence="2" id="KW-0288">FMN</keyword>
<evidence type="ECO:0000313" key="5">
    <source>
        <dbReference type="Proteomes" id="UP001221268"/>
    </source>
</evidence>
<dbReference type="GO" id="GO:0004497">
    <property type="term" value="F:monooxygenase activity"/>
    <property type="evidence" value="ECO:0007669"/>
    <property type="project" value="UniProtKB-KW"/>
</dbReference>
<sequence>MHTPFDPLIIRNKSLIPIVQGGMGIGVSASGLSSAVARENGVGTIASVDLRHLHEDLLAESKINPSEEKYTRLNRIALDREITKAKADAQGNGMIAVNVMKAVKDHAAYVRQACESGADAIVMGAGLPLDLPEMTEGYHKDVALLPILSESRGINIVLKRWMKKGILPDAIVIEHPAHAAGHLGAASVNGVNDAKFEFKRVIEETFEVFKNLGLESEKIPLVLAGGMANFEKVSTALKSWGASAVQIGTAFAVTKEGDAHDNFKKTLLGATTEKIVEFMSVAGLPARGVRTRFLDSYIKRESKLQSAAKADPRRCTQGLNCLSTCGLRDGLDKIGQFCIDIQLAAAWRGEVDKGLFFRGKDPLPFGQTIRTVRETVQYLLNGTMPAAAK</sequence>
<dbReference type="RefSeq" id="WP_237090819.1">
    <property type="nucleotide sequence ID" value="NZ_CP116766.1"/>
</dbReference>
<dbReference type="Proteomes" id="UP001221268">
    <property type="component" value="Chromosome"/>
</dbReference>